<keyword evidence="3" id="KW-1185">Reference proteome</keyword>
<reference evidence="2 3" key="1">
    <citation type="submission" date="2024-04" db="EMBL/GenBank/DDBJ databases">
        <title>Phyllosticta paracitricarpa is synonymous to the EU quarantine fungus P. citricarpa based on phylogenomic analyses.</title>
        <authorList>
            <consortium name="Lawrence Berkeley National Laboratory"/>
            <person name="Van Ingen-Buijs V.A."/>
            <person name="Van Westerhoven A.C."/>
            <person name="Haridas S."/>
            <person name="Skiadas P."/>
            <person name="Martin F."/>
            <person name="Groenewald J.Z."/>
            <person name="Crous P.W."/>
            <person name="Seidl M.F."/>
        </authorList>
    </citation>
    <scope>NUCLEOTIDE SEQUENCE [LARGE SCALE GENOMIC DNA]</scope>
    <source>
        <strain evidence="2 3">CBS 123374</strain>
    </source>
</reference>
<feature type="compositionally biased region" description="Polar residues" evidence="1">
    <location>
        <begin position="284"/>
        <end position="297"/>
    </location>
</feature>
<dbReference type="EMBL" id="JBBWRZ010000007">
    <property type="protein sequence ID" value="KAK8231902.1"/>
    <property type="molecule type" value="Genomic_DNA"/>
</dbReference>
<feature type="region of interest" description="Disordered" evidence="1">
    <location>
        <begin position="233"/>
        <end position="298"/>
    </location>
</feature>
<feature type="compositionally biased region" description="Polar residues" evidence="1">
    <location>
        <begin position="152"/>
        <end position="191"/>
    </location>
</feature>
<feature type="region of interest" description="Disordered" evidence="1">
    <location>
        <begin position="145"/>
        <end position="218"/>
    </location>
</feature>
<feature type="compositionally biased region" description="Low complexity" evidence="1">
    <location>
        <begin position="271"/>
        <end position="283"/>
    </location>
</feature>
<feature type="compositionally biased region" description="Acidic residues" evidence="1">
    <location>
        <begin position="250"/>
        <end position="265"/>
    </location>
</feature>
<feature type="region of interest" description="Disordered" evidence="1">
    <location>
        <begin position="62"/>
        <end position="91"/>
    </location>
</feature>
<evidence type="ECO:0000313" key="3">
    <source>
        <dbReference type="Proteomes" id="UP001492380"/>
    </source>
</evidence>
<accession>A0ABR1YKB0</accession>
<dbReference type="Proteomes" id="UP001492380">
    <property type="component" value="Unassembled WGS sequence"/>
</dbReference>
<sequence length="337" mass="36763">MNVMTSPTASASRRDSRNSHGPAPSRIEKPRSSQNSPTGLGRRKTTTAVKRYVTLEDRWDMVFGSSEPQNTEEVQPTSRTNVSSASRPVSWHPLSTYPSGAFGFDSAEDVTSSDSAYPSPASGYASAPAMAYLTALAECKKEQYTVPGLSGTGPSVNTSSYPRYQDQPMSDLTFSAPNYTNSVAPPTSNPRIESESSEFLPMDDTMNDDSKDSDDVLVGMGLYDPPNYESMLTSGFGKGLKLEETWQPPEDAEDDSSDDESADEPAEPKVSSSQQSNKTSSQQYWSPPTTAQQTTTRDGLLGADAAVYMNEWWYQQLKRPTPHATGLGYGWLQQAQY</sequence>
<evidence type="ECO:0000313" key="2">
    <source>
        <dbReference type="EMBL" id="KAK8231902.1"/>
    </source>
</evidence>
<feature type="compositionally biased region" description="Polar residues" evidence="1">
    <location>
        <begin position="1"/>
        <end position="11"/>
    </location>
</feature>
<evidence type="ECO:0000256" key="1">
    <source>
        <dbReference type="SAM" id="MobiDB-lite"/>
    </source>
</evidence>
<comment type="caution">
    <text evidence="2">The sequence shown here is derived from an EMBL/GenBank/DDBJ whole genome shotgun (WGS) entry which is preliminary data.</text>
</comment>
<feature type="region of interest" description="Disordered" evidence="1">
    <location>
        <begin position="1"/>
        <end position="49"/>
    </location>
</feature>
<proteinExistence type="predicted"/>
<gene>
    <name evidence="2" type="ORF">HDK90DRAFT_289772</name>
</gene>
<name>A0ABR1YKB0_9PEZI</name>
<organism evidence="2 3">
    <name type="scientific">Phyllosticta capitalensis</name>
    <dbReference type="NCBI Taxonomy" id="121624"/>
    <lineage>
        <taxon>Eukaryota</taxon>
        <taxon>Fungi</taxon>
        <taxon>Dikarya</taxon>
        <taxon>Ascomycota</taxon>
        <taxon>Pezizomycotina</taxon>
        <taxon>Dothideomycetes</taxon>
        <taxon>Dothideomycetes incertae sedis</taxon>
        <taxon>Botryosphaeriales</taxon>
        <taxon>Phyllostictaceae</taxon>
        <taxon>Phyllosticta</taxon>
    </lineage>
</organism>
<feature type="compositionally biased region" description="Polar residues" evidence="1">
    <location>
        <begin position="66"/>
        <end position="87"/>
    </location>
</feature>
<protein>
    <submittedName>
        <fullName evidence="2">Uncharacterized protein</fullName>
    </submittedName>
</protein>